<dbReference type="InterPro" id="IPR051396">
    <property type="entry name" value="Bact_Antivir_Def_Nuclease"/>
</dbReference>
<evidence type="ECO:0000313" key="3">
    <source>
        <dbReference type="EMBL" id="RGR37085.1"/>
    </source>
</evidence>
<protein>
    <submittedName>
        <fullName evidence="3">Uncharacterized protein</fullName>
    </submittedName>
</protein>
<sequence length="652" mass="75627">MSFTLEKAIFINRAPFEHLELYFRDKGVNVLSAINGKGKTTILSHIADAFYELAKIHYKNEFEDSPNKFYRISHSNEIINNEHPSIVFFRFRNNEEILDYVDIRSHLSNNKIYSYLPDIHISYELINNVLNDNGFVKGWSQNARKKYIRKIFEENILTYFPSYRYEQPSFLTSTYKVKASFGLGIKNKGYLPNPIEVISGLPQLANWIMEVVLDWMIDKQIKSIQLPNGEIFESDITPEYILFKDLNNILSSALSSKKYNGEIHFGIGPRSKYGRLLAVVCDTDKERNKAIIPSIFDLSSGESALLTLFGEIIRQWDNLSRNRAMLYMTGIVLIDEVDKHLHITLQKEILPKLFELFPNIQFIVSSHSPFFNMGLADIGMEHSQIIDLDNNGIVCSPTSNHLYNEVYNMMINENQRYANKYSELVSKIKSNNRPIVITEGKTDYRHIRNAIKVLGKTDVDIDFYEVPDGWGDSKLQSMLENLSKIKQRNIVIGIFDRDTKKYLDYLDVDHQKYKSFENSNVYAFAIPLVNKDVYGESISIEHYYRKEDLLKEEMNTGRRLFLGSEFYPSGNSIDGKYQTKISQIQHKVEVNGIIDEKVFLSNDLQQKTNIALSKNSFTELIELNGEYSKDFNFDNFNLIINMIQEIINQPLH</sequence>
<dbReference type="Gene3D" id="3.40.50.300">
    <property type="entry name" value="P-loop containing nucleotide triphosphate hydrolases"/>
    <property type="match status" value="2"/>
</dbReference>
<dbReference type="PANTHER" id="PTHR43581">
    <property type="entry name" value="ATP/GTP PHOSPHATASE"/>
    <property type="match status" value="1"/>
</dbReference>
<dbReference type="SUPFAM" id="SSF52540">
    <property type="entry name" value="P-loop containing nucleoside triphosphate hydrolases"/>
    <property type="match status" value="1"/>
</dbReference>
<gene>
    <name evidence="3" type="ORF">DWY53_14960</name>
</gene>
<dbReference type="Pfam" id="PF13304">
    <property type="entry name" value="AAA_21"/>
    <property type="match status" value="1"/>
</dbReference>
<dbReference type="PANTHER" id="PTHR43581:SF2">
    <property type="entry name" value="EXCINUCLEASE ATPASE SUBUNIT"/>
    <property type="match status" value="1"/>
</dbReference>
<feature type="domain" description="Rad50/SbcC-type AAA" evidence="2">
    <location>
        <begin position="15"/>
        <end position="132"/>
    </location>
</feature>
<organism evidence="3 4">
    <name type="scientific">Phocaeicola vulgatus</name>
    <name type="common">Bacteroides vulgatus</name>
    <dbReference type="NCBI Taxonomy" id="821"/>
    <lineage>
        <taxon>Bacteria</taxon>
        <taxon>Pseudomonadati</taxon>
        <taxon>Bacteroidota</taxon>
        <taxon>Bacteroidia</taxon>
        <taxon>Bacteroidales</taxon>
        <taxon>Bacteroidaceae</taxon>
        <taxon>Phocaeicola</taxon>
    </lineage>
</organism>
<dbReference type="InterPro" id="IPR038729">
    <property type="entry name" value="Rad50/SbcC_AAA"/>
</dbReference>
<reference evidence="3 4" key="1">
    <citation type="submission" date="2018-08" db="EMBL/GenBank/DDBJ databases">
        <title>A genome reference for cultivated species of the human gut microbiota.</title>
        <authorList>
            <person name="Zou Y."/>
            <person name="Xue W."/>
            <person name="Luo G."/>
        </authorList>
    </citation>
    <scope>NUCLEOTIDE SEQUENCE [LARGE SCALE GENOMIC DNA]</scope>
    <source>
        <strain evidence="3 4">AF25-30LB</strain>
    </source>
</reference>
<accession>A0A395UPI3</accession>
<dbReference type="Pfam" id="PF13476">
    <property type="entry name" value="AAA_23"/>
    <property type="match status" value="1"/>
</dbReference>
<feature type="domain" description="ATPase AAA-type core" evidence="1">
    <location>
        <begin position="287"/>
        <end position="371"/>
    </location>
</feature>
<dbReference type="CDD" id="cd00267">
    <property type="entry name" value="ABC_ATPase"/>
    <property type="match status" value="1"/>
</dbReference>
<dbReference type="Proteomes" id="UP000266497">
    <property type="component" value="Unassembled WGS sequence"/>
</dbReference>
<dbReference type="AlphaFoldDB" id="A0A395UPI3"/>
<dbReference type="InterPro" id="IPR003959">
    <property type="entry name" value="ATPase_AAA_core"/>
</dbReference>
<evidence type="ECO:0000313" key="4">
    <source>
        <dbReference type="Proteomes" id="UP000266497"/>
    </source>
</evidence>
<dbReference type="RefSeq" id="WP_117893297.1">
    <property type="nucleotide sequence ID" value="NZ_JADNDU010000021.1"/>
</dbReference>
<proteinExistence type="predicted"/>
<dbReference type="EMBL" id="QRUD01000044">
    <property type="protein sequence ID" value="RGR37085.1"/>
    <property type="molecule type" value="Genomic_DNA"/>
</dbReference>
<dbReference type="GO" id="GO:0005524">
    <property type="term" value="F:ATP binding"/>
    <property type="evidence" value="ECO:0007669"/>
    <property type="project" value="InterPro"/>
</dbReference>
<dbReference type="GO" id="GO:0016887">
    <property type="term" value="F:ATP hydrolysis activity"/>
    <property type="evidence" value="ECO:0007669"/>
    <property type="project" value="InterPro"/>
</dbReference>
<evidence type="ECO:0000259" key="2">
    <source>
        <dbReference type="Pfam" id="PF13476"/>
    </source>
</evidence>
<evidence type="ECO:0000259" key="1">
    <source>
        <dbReference type="Pfam" id="PF13304"/>
    </source>
</evidence>
<name>A0A395UPI3_PHOVU</name>
<comment type="caution">
    <text evidence="3">The sequence shown here is derived from an EMBL/GenBank/DDBJ whole genome shotgun (WGS) entry which is preliminary data.</text>
</comment>
<dbReference type="InterPro" id="IPR027417">
    <property type="entry name" value="P-loop_NTPase"/>
</dbReference>